<dbReference type="HOGENOM" id="CLU_025996_0_7_7"/>
<accession>T2G7T7</accession>
<dbReference type="Gene3D" id="3.90.550.10">
    <property type="entry name" value="Spore Coat Polysaccharide Biosynthesis Protein SpsA, Chain A"/>
    <property type="match status" value="1"/>
</dbReference>
<dbReference type="KEGG" id="dgg:DGI_0438"/>
<keyword evidence="2" id="KW-0328">Glycosyltransferase</keyword>
<sequence length="345" mass="37780">MPAAECPAAVQISVLMPVYNAAATLAGAVESILGQTFADFELLAVDDGSEDATLPLLQAYAARDSRVRPVVMPHGGIVPALNHGLTLARGPYIARMDGDDWSHPERLARQWQLLETQPSLGLASCMVAFGGCRDHCAGYAAYVDWINTLTTPEAIAANRFRESPLAHPSVMFRRELVQRLGGYREGPFPEDYDLWLRWLDADVAMAKCPETLVVWNDPPSRLSRTHANYAAEAFYALKTEALARWLARHNPHHPDVYVIGAGQVSRKRARLLLAHGVRIVAWVDIDPKKIGQRYGGVPVIPRAGLPPAGECLVLSYVASRDAHVQIAEFLESQGFVAGRDYLLAA</sequence>
<dbReference type="EMBL" id="CP006585">
    <property type="protein sequence ID" value="AGW12353.1"/>
    <property type="molecule type" value="Genomic_DNA"/>
</dbReference>
<dbReference type="PATRIC" id="fig|1121448.10.peg.437"/>
<dbReference type="SUPFAM" id="SSF53448">
    <property type="entry name" value="Nucleotide-diphospho-sugar transferases"/>
    <property type="match status" value="1"/>
</dbReference>
<evidence type="ECO:0000313" key="6">
    <source>
        <dbReference type="Proteomes" id="UP000016587"/>
    </source>
</evidence>
<dbReference type="Pfam" id="PF00535">
    <property type="entry name" value="Glycos_transf_2"/>
    <property type="match status" value="1"/>
</dbReference>
<reference evidence="5 6" key="1">
    <citation type="journal article" date="2013" name="J. Bacteriol.">
        <title>Roles of HynAB and Ech, the only two hydrogenases found in the model sulfate reducer Desulfovibrio gigas.</title>
        <authorList>
            <person name="Morais-Silva F.O."/>
            <person name="Santos C.I."/>
            <person name="Rodrigues R."/>
            <person name="Pereira I.A."/>
            <person name="Rodrigues-Pousada C."/>
        </authorList>
    </citation>
    <scope>NUCLEOTIDE SEQUENCE [LARGE SCALE GENOMIC DNA]</scope>
    <source>
        <strain evidence="6">ATCC 19364 / DSM 1382 / NCIMB 9332 / VKM B-1759</strain>
    </source>
</reference>
<dbReference type="GO" id="GO:0016757">
    <property type="term" value="F:glycosyltransferase activity"/>
    <property type="evidence" value="ECO:0007669"/>
    <property type="project" value="UniProtKB-KW"/>
</dbReference>
<reference evidence="6" key="2">
    <citation type="submission" date="2013-07" db="EMBL/GenBank/DDBJ databases">
        <authorList>
            <person name="Morais-Silva F.O."/>
            <person name="Rezende A.M."/>
            <person name="Pimentel C."/>
            <person name="Resende D.M."/>
            <person name="Santos C.I."/>
            <person name="Clemente C."/>
            <person name="de Oliveira L.M."/>
            <person name="da Silva S.M."/>
            <person name="Costa D.A."/>
            <person name="Varela-Raposo A."/>
            <person name="Horacio E.C.A."/>
            <person name="Matos M."/>
            <person name="Flores O."/>
            <person name="Ruiz J.C."/>
            <person name="Rodrigues-Pousada C."/>
        </authorList>
    </citation>
    <scope>NUCLEOTIDE SEQUENCE [LARGE SCALE GENOMIC DNA]</scope>
    <source>
        <strain evidence="6">ATCC 19364 / DSM 1382 / NCIMB 9332 / VKM B-1759</strain>
    </source>
</reference>
<dbReference type="SUPFAM" id="SSF51735">
    <property type="entry name" value="NAD(P)-binding Rossmann-fold domains"/>
    <property type="match status" value="1"/>
</dbReference>
<dbReference type="InterPro" id="IPR001173">
    <property type="entry name" value="Glyco_trans_2-like"/>
</dbReference>
<dbReference type="RefSeq" id="WP_021758981.1">
    <property type="nucleotide sequence ID" value="NC_022444.1"/>
</dbReference>
<dbReference type="PANTHER" id="PTHR43685:SF5">
    <property type="entry name" value="GLYCOSYLTRANSFERASE EPSE-RELATED"/>
    <property type="match status" value="1"/>
</dbReference>
<gene>
    <name evidence="5" type="ORF">DGI_0438</name>
</gene>
<protein>
    <submittedName>
        <fullName evidence="5">Putative glycosyl transferase family 2 protein</fullName>
    </submittedName>
</protein>
<dbReference type="Gene3D" id="3.40.50.720">
    <property type="entry name" value="NAD(P)-binding Rossmann-like Domain"/>
    <property type="match status" value="1"/>
</dbReference>
<evidence type="ECO:0000313" key="5">
    <source>
        <dbReference type="EMBL" id="AGW12353.1"/>
    </source>
</evidence>
<evidence type="ECO:0000256" key="3">
    <source>
        <dbReference type="ARBA" id="ARBA00022679"/>
    </source>
</evidence>
<keyword evidence="3 5" id="KW-0808">Transferase</keyword>
<organism evidence="5 6">
    <name type="scientific">Megalodesulfovibrio gigas (strain ATCC 19364 / DSM 1382 / NCIMB 9332 / VKM B-1759)</name>
    <name type="common">Desulfovibrio gigas</name>
    <dbReference type="NCBI Taxonomy" id="1121448"/>
    <lineage>
        <taxon>Bacteria</taxon>
        <taxon>Pseudomonadati</taxon>
        <taxon>Thermodesulfobacteriota</taxon>
        <taxon>Desulfovibrionia</taxon>
        <taxon>Desulfovibrionales</taxon>
        <taxon>Desulfovibrionaceae</taxon>
        <taxon>Megalodesulfovibrio</taxon>
    </lineage>
</organism>
<dbReference type="AlphaFoldDB" id="T2G7T7"/>
<dbReference type="PANTHER" id="PTHR43685">
    <property type="entry name" value="GLYCOSYLTRANSFERASE"/>
    <property type="match status" value="1"/>
</dbReference>
<comment type="similarity">
    <text evidence="1">Belongs to the glycosyltransferase 2 family.</text>
</comment>
<evidence type="ECO:0000256" key="1">
    <source>
        <dbReference type="ARBA" id="ARBA00006739"/>
    </source>
</evidence>
<dbReference type="InterPro" id="IPR029044">
    <property type="entry name" value="Nucleotide-diphossugar_trans"/>
</dbReference>
<name>T2G7T7_MEGG1</name>
<dbReference type="STRING" id="1121448.DGI_0438"/>
<evidence type="ECO:0000256" key="2">
    <source>
        <dbReference type="ARBA" id="ARBA00022676"/>
    </source>
</evidence>
<dbReference type="eggNOG" id="COG1215">
    <property type="taxonomic scope" value="Bacteria"/>
</dbReference>
<dbReference type="InterPro" id="IPR036291">
    <property type="entry name" value="NAD(P)-bd_dom_sf"/>
</dbReference>
<proteinExistence type="inferred from homology"/>
<feature type="domain" description="Glycosyltransferase 2-like" evidence="4">
    <location>
        <begin position="13"/>
        <end position="180"/>
    </location>
</feature>
<keyword evidence="6" id="KW-1185">Reference proteome</keyword>
<dbReference type="Proteomes" id="UP000016587">
    <property type="component" value="Chromosome"/>
</dbReference>
<dbReference type="InterPro" id="IPR050834">
    <property type="entry name" value="Glycosyltransf_2"/>
</dbReference>
<evidence type="ECO:0000259" key="4">
    <source>
        <dbReference type="Pfam" id="PF00535"/>
    </source>
</evidence>